<evidence type="ECO:0000313" key="1">
    <source>
        <dbReference type="EMBL" id="CAJ1973227.1"/>
    </source>
</evidence>
<name>A0AA86SUW9_9FABA</name>
<proteinExistence type="predicted"/>
<organism evidence="1 2">
    <name type="scientific">Sphenostylis stenocarpa</name>
    <dbReference type="NCBI Taxonomy" id="92480"/>
    <lineage>
        <taxon>Eukaryota</taxon>
        <taxon>Viridiplantae</taxon>
        <taxon>Streptophyta</taxon>
        <taxon>Embryophyta</taxon>
        <taxon>Tracheophyta</taxon>
        <taxon>Spermatophyta</taxon>
        <taxon>Magnoliopsida</taxon>
        <taxon>eudicotyledons</taxon>
        <taxon>Gunneridae</taxon>
        <taxon>Pentapetalae</taxon>
        <taxon>rosids</taxon>
        <taxon>fabids</taxon>
        <taxon>Fabales</taxon>
        <taxon>Fabaceae</taxon>
        <taxon>Papilionoideae</taxon>
        <taxon>50 kb inversion clade</taxon>
        <taxon>NPAAA clade</taxon>
        <taxon>indigoferoid/millettioid clade</taxon>
        <taxon>Phaseoleae</taxon>
        <taxon>Sphenostylis</taxon>
    </lineage>
</organism>
<dbReference type="Gramene" id="rna-AYBTSS11_LOCUS25287">
    <property type="protein sequence ID" value="CAJ1973227.1"/>
    <property type="gene ID" value="gene-AYBTSS11_LOCUS25287"/>
</dbReference>
<dbReference type="AlphaFoldDB" id="A0AA86SUW9"/>
<gene>
    <name evidence="1" type="ORF">AYBTSS11_LOCUS25287</name>
</gene>
<evidence type="ECO:0000313" key="2">
    <source>
        <dbReference type="Proteomes" id="UP001189624"/>
    </source>
</evidence>
<keyword evidence="2" id="KW-1185">Reference proteome</keyword>
<sequence>MKRFEKVNVLCWSGKYVVRSPERRGTAFMPHGDIKWAEYKQWSMTCDSWASRETAQNTIFLLLPIFECKSNVPACAQQRVAGEEDWKRRTSTKLAGKFNASIEGARVSLERATRGRCELP</sequence>
<protein>
    <submittedName>
        <fullName evidence="1">Uncharacterized protein</fullName>
    </submittedName>
</protein>
<reference evidence="1" key="1">
    <citation type="submission" date="2023-10" db="EMBL/GenBank/DDBJ databases">
        <authorList>
            <person name="Domelevo Entfellner J.-B."/>
        </authorList>
    </citation>
    <scope>NUCLEOTIDE SEQUENCE</scope>
</reference>
<dbReference type="Proteomes" id="UP001189624">
    <property type="component" value="Chromosome 9"/>
</dbReference>
<dbReference type="EMBL" id="OY731406">
    <property type="protein sequence ID" value="CAJ1973227.1"/>
    <property type="molecule type" value="Genomic_DNA"/>
</dbReference>
<accession>A0AA86SUW9</accession>